<proteinExistence type="predicted"/>
<gene>
    <name evidence="2" type="ORF">ET996_08010</name>
</gene>
<evidence type="ECO:0000256" key="1">
    <source>
        <dbReference type="SAM" id="Phobius"/>
    </source>
</evidence>
<dbReference type="Gene3D" id="3.50.7.10">
    <property type="entry name" value="GroEL"/>
    <property type="match status" value="1"/>
</dbReference>
<feature type="transmembrane region" description="Helical" evidence="1">
    <location>
        <begin position="6"/>
        <end position="24"/>
    </location>
</feature>
<evidence type="ECO:0000313" key="2">
    <source>
        <dbReference type="EMBL" id="TBT94949.1"/>
    </source>
</evidence>
<accession>A0A4Q9KMH5</accession>
<dbReference type="OrthoDB" id="3828155at2"/>
<dbReference type="RefSeq" id="WP_131172038.1">
    <property type="nucleotide sequence ID" value="NZ_FXTL01000007.1"/>
</dbReference>
<comment type="caution">
    <text evidence="2">The sequence shown here is derived from an EMBL/GenBank/DDBJ whole genome shotgun (WGS) entry which is preliminary data.</text>
</comment>
<dbReference type="InterPro" id="IPR027409">
    <property type="entry name" value="GroEL-like_apical_dom_sf"/>
</dbReference>
<keyword evidence="3" id="KW-1185">Reference proteome</keyword>
<keyword evidence="1" id="KW-0812">Transmembrane</keyword>
<name>A0A4Q9KMH5_PROTD</name>
<dbReference type="AlphaFoldDB" id="A0A4Q9KMH5"/>
<dbReference type="EMBL" id="SDMR01000008">
    <property type="protein sequence ID" value="TBT94949.1"/>
    <property type="molecule type" value="Genomic_DNA"/>
</dbReference>
<dbReference type="Proteomes" id="UP000291933">
    <property type="component" value="Unassembled WGS sequence"/>
</dbReference>
<keyword evidence="1" id="KW-1133">Transmembrane helix</keyword>
<sequence>MSAGWWGVVAVAVLGTALVVYGWAHDRRRVRAALAKAKQPTRSIPGVPDHTVPAYVTEDELTGPAIDPSVTSDESDLIAHRDAAATLPAGAAEGAFLNRADRGLAVLVRPDVLVLDADLVGDREVTALLSLAKTRGRPLVIVAPDFGDRTLGVLRANVRAGTVRTLPIVLADAAARRRAAALTGGRPIDEADLLSGWLPETAWGRCDGWIADLDDSWVLVEGRSTSDGGAVTLD</sequence>
<organism evidence="2 3">
    <name type="scientific">Propioniciclava tarda</name>
    <dbReference type="NCBI Taxonomy" id="433330"/>
    <lineage>
        <taxon>Bacteria</taxon>
        <taxon>Bacillati</taxon>
        <taxon>Actinomycetota</taxon>
        <taxon>Actinomycetes</taxon>
        <taxon>Propionibacteriales</taxon>
        <taxon>Propionibacteriaceae</taxon>
        <taxon>Propioniciclava</taxon>
    </lineage>
</organism>
<dbReference type="SUPFAM" id="SSF52029">
    <property type="entry name" value="GroEL apical domain-like"/>
    <property type="match status" value="1"/>
</dbReference>
<keyword evidence="1" id="KW-0472">Membrane</keyword>
<evidence type="ECO:0000313" key="3">
    <source>
        <dbReference type="Proteomes" id="UP000291933"/>
    </source>
</evidence>
<reference evidence="2 3" key="1">
    <citation type="submission" date="2019-01" db="EMBL/GenBank/DDBJ databases">
        <title>Lactibacter flavus gen. nov., sp. nov., a novel bacterium of the family Propionibacteriaceae isolated from raw milk and dairy products.</title>
        <authorList>
            <person name="Huptas C."/>
            <person name="Wenning M."/>
            <person name="Breitenwieser F."/>
            <person name="Doll E."/>
            <person name="Von Neubeck M."/>
            <person name="Busse H.-J."/>
            <person name="Scherer S."/>
        </authorList>
    </citation>
    <scope>NUCLEOTIDE SEQUENCE [LARGE SCALE GENOMIC DNA]</scope>
    <source>
        <strain evidence="2 3">DSM 22130</strain>
    </source>
</reference>
<protein>
    <submittedName>
        <fullName evidence="2">Uncharacterized protein</fullName>
    </submittedName>
</protein>